<dbReference type="PANTHER" id="PTHR34046">
    <property type="entry name" value="OS06G0218800 PROTEIN"/>
    <property type="match status" value="1"/>
</dbReference>
<protein>
    <submittedName>
        <fullName evidence="2">Uncharacterized protein</fullName>
    </submittedName>
</protein>
<dbReference type="Proteomes" id="UP001630127">
    <property type="component" value="Unassembled WGS sequence"/>
</dbReference>
<evidence type="ECO:0000313" key="3">
    <source>
        <dbReference type="Proteomes" id="UP001630127"/>
    </source>
</evidence>
<evidence type="ECO:0000256" key="1">
    <source>
        <dbReference type="SAM" id="MobiDB-lite"/>
    </source>
</evidence>
<feature type="region of interest" description="Disordered" evidence="1">
    <location>
        <begin position="1"/>
        <end position="29"/>
    </location>
</feature>
<gene>
    <name evidence="2" type="ORF">ACH5RR_034628</name>
</gene>
<dbReference type="EMBL" id="JBJUIK010000014">
    <property type="protein sequence ID" value="KAL3504787.1"/>
    <property type="molecule type" value="Genomic_DNA"/>
</dbReference>
<evidence type="ECO:0000313" key="2">
    <source>
        <dbReference type="EMBL" id="KAL3504787.1"/>
    </source>
</evidence>
<keyword evidence="3" id="KW-1185">Reference proteome</keyword>
<proteinExistence type="predicted"/>
<dbReference type="AlphaFoldDB" id="A0ABD2YEJ6"/>
<comment type="caution">
    <text evidence="2">The sequence shown here is derived from an EMBL/GenBank/DDBJ whole genome shotgun (WGS) entry which is preliminary data.</text>
</comment>
<dbReference type="PANTHER" id="PTHR34046:SF7">
    <property type="entry name" value="DUF740 FAMILY PROTEIN"/>
    <property type="match status" value="1"/>
</dbReference>
<name>A0ABD2YEJ6_9GENT</name>
<sequence>MSSSRYTSSPSSPVHHHRHHRMASDGRGLSMNFFKSGKNVLTKSRSVAFITRKREGAGEAAASSMDHGKKKTSFWSKLLRPKSKMIDHEGLFHSRIMTRVH</sequence>
<organism evidence="2 3">
    <name type="scientific">Cinchona calisaya</name>
    <dbReference type="NCBI Taxonomy" id="153742"/>
    <lineage>
        <taxon>Eukaryota</taxon>
        <taxon>Viridiplantae</taxon>
        <taxon>Streptophyta</taxon>
        <taxon>Embryophyta</taxon>
        <taxon>Tracheophyta</taxon>
        <taxon>Spermatophyta</taxon>
        <taxon>Magnoliopsida</taxon>
        <taxon>eudicotyledons</taxon>
        <taxon>Gunneridae</taxon>
        <taxon>Pentapetalae</taxon>
        <taxon>asterids</taxon>
        <taxon>lamiids</taxon>
        <taxon>Gentianales</taxon>
        <taxon>Rubiaceae</taxon>
        <taxon>Cinchonoideae</taxon>
        <taxon>Cinchoneae</taxon>
        <taxon>Cinchona</taxon>
    </lineage>
</organism>
<feature type="compositionally biased region" description="Low complexity" evidence="1">
    <location>
        <begin position="1"/>
        <end position="13"/>
    </location>
</feature>
<accession>A0ABD2YEJ6</accession>
<reference evidence="2 3" key="1">
    <citation type="submission" date="2024-11" db="EMBL/GenBank/DDBJ databases">
        <title>A near-complete genome assembly of Cinchona calisaya.</title>
        <authorList>
            <person name="Lian D.C."/>
            <person name="Zhao X.W."/>
            <person name="Wei L."/>
        </authorList>
    </citation>
    <scope>NUCLEOTIDE SEQUENCE [LARGE SCALE GENOMIC DNA]</scope>
    <source>
        <tissue evidence="2">Nenye</tissue>
    </source>
</reference>